<feature type="domain" description="Aspartate/ornithine carbamoyltransferase carbamoyl-P binding" evidence="9">
    <location>
        <begin position="8"/>
        <end position="147"/>
    </location>
</feature>
<feature type="binding site" evidence="7">
    <location>
        <position position="137"/>
    </location>
    <ligand>
        <name>carbamoyl phosphate</name>
        <dbReference type="ChEBI" id="CHEBI:58228"/>
    </ligand>
</feature>
<dbReference type="EMBL" id="JASXSV010000006">
    <property type="protein sequence ID" value="MDP0588729.1"/>
    <property type="molecule type" value="Genomic_DNA"/>
</dbReference>
<organism evidence="10 11">
    <name type="scientific">Candidatus Endonucleibacter bathymodioli</name>
    <dbReference type="NCBI Taxonomy" id="539814"/>
    <lineage>
        <taxon>Bacteria</taxon>
        <taxon>Pseudomonadati</taxon>
        <taxon>Pseudomonadota</taxon>
        <taxon>Gammaproteobacteria</taxon>
        <taxon>Oceanospirillales</taxon>
        <taxon>Endozoicomonadaceae</taxon>
        <taxon>Candidatus Endonucleibacter</taxon>
    </lineage>
</organism>
<dbReference type="FunFam" id="3.40.50.1370:FF:000002">
    <property type="entry name" value="Aspartate carbamoyltransferase 2"/>
    <property type="match status" value="1"/>
</dbReference>
<evidence type="ECO:0000313" key="10">
    <source>
        <dbReference type="EMBL" id="MDP0588729.1"/>
    </source>
</evidence>
<feature type="domain" description="Aspartate/ornithine carbamoyltransferase Asp/Orn-binding" evidence="8">
    <location>
        <begin position="154"/>
        <end position="301"/>
    </location>
</feature>
<reference evidence="10 11" key="1">
    <citation type="journal article" date="2023" name="bioRxiv">
        <title>An intranuclear bacterial parasite of deep-sea mussels expresses apoptosis inhibitors acquired from its host.</title>
        <authorList>
            <person name="Gonzalez Porras M.A."/>
            <person name="Assie A."/>
            <person name="Tietjen M."/>
            <person name="Violette M."/>
            <person name="Kleiner M."/>
            <person name="Gruber-Vodicka H."/>
            <person name="Dubilier N."/>
            <person name="Leisch N."/>
        </authorList>
    </citation>
    <scope>NUCLEOTIDE SEQUENCE [LARGE SCALE GENOMIC DNA]</scope>
    <source>
        <strain evidence="10">IAP13</strain>
    </source>
</reference>
<feature type="binding site" evidence="7">
    <location>
        <position position="266"/>
    </location>
    <ligand>
        <name>carbamoyl phosphate</name>
        <dbReference type="ChEBI" id="CHEBI:58228"/>
    </ligand>
</feature>
<dbReference type="GO" id="GO:0004070">
    <property type="term" value="F:aspartate carbamoyltransferase activity"/>
    <property type="evidence" value="ECO:0007669"/>
    <property type="project" value="UniProtKB-UniRule"/>
</dbReference>
<comment type="catalytic activity">
    <reaction evidence="6 7">
        <text>carbamoyl phosphate + L-aspartate = N-carbamoyl-L-aspartate + phosphate + H(+)</text>
        <dbReference type="Rhea" id="RHEA:20013"/>
        <dbReference type="ChEBI" id="CHEBI:15378"/>
        <dbReference type="ChEBI" id="CHEBI:29991"/>
        <dbReference type="ChEBI" id="CHEBI:32814"/>
        <dbReference type="ChEBI" id="CHEBI:43474"/>
        <dbReference type="ChEBI" id="CHEBI:58228"/>
        <dbReference type="EC" id="2.1.3.2"/>
    </reaction>
</comment>
<dbReference type="HAMAP" id="MF_00001">
    <property type="entry name" value="Asp_carb_tr"/>
    <property type="match status" value="1"/>
</dbReference>
<dbReference type="InterPro" id="IPR006131">
    <property type="entry name" value="Asp_carbamoyltransf_Asp/Orn-bd"/>
</dbReference>
<evidence type="ECO:0000256" key="5">
    <source>
        <dbReference type="ARBA" id="ARBA00043884"/>
    </source>
</evidence>
<feature type="binding site" evidence="7">
    <location>
        <position position="85"/>
    </location>
    <ligand>
        <name>L-aspartate</name>
        <dbReference type="ChEBI" id="CHEBI:29991"/>
    </ligand>
</feature>
<dbReference type="GO" id="GO:0006207">
    <property type="term" value="P:'de novo' pyrimidine nucleobase biosynthetic process"/>
    <property type="evidence" value="ECO:0007669"/>
    <property type="project" value="InterPro"/>
</dbReference>
<dbReference type="PRINTS" id="PR00101">
    <property type="entry name" value="ATCASE"/>
</dbReference>
<dbReference type="Gene3D" id="3.40.50.1370">
    <property type="entry name" value="Aspartate/ornithine carbamoyltransferase"/>
    <property type="match status" value="2"/>
</dbReference>
<protein>
    <recommendedName>
        <fullName evidence="7">Aspartate carbamoyltransferase</fullName>
        <ecNumber evidence="7">2.1.3.2</ecNumber>
    </recommendedName>
    <alternativeName>
        <fullName evidence="7">Aspartate transcarbamylase</fullName>
        <shortName evidence="7">ATCase</shortName>
    </alternativeName>
</protein>
<dbReference type="PANTHER" id="PTHR45753">
    <property type="entry name" value="ORNITHINE CARBAMOYLTRANSFERASE, MITOCHONDRIAL"/>
    <property type="match status" value="1"/>
</dbReference>
<evidence type="ECO:0000313" key="11">
    <source>
        <dbReference type="Proteomes" id="UP001178148"/>
    </source>
</evidence>
<feature type="binding site" evidence="7">
    <location>
        <position position="167"/>
    </location>
    <ligand>
        <name>L-aspartate</name>
        <dbReference type="ChEBI" id="CHEBI:29991"/>
    </ligand>
</feature>
<evidence type="ECO:0000259" key="8">
    <source>
        <dbReference type="Pfam" id="PF00185"/>
    </source>
</evidence>
<evidence type="ECO:0000256" key="7">
    <source>
        <dbReference type="HAMAP-Rule" id="MF_00001"/>
    </source>
</evidence>
<dbReference type="NCBIfam" id="NF002032">
    <property type="entry name" value="PRK00856.1"/>
    <property type="match status" value="1"/>
</dbReference>
<dbReference type="InterPro" id="IPR002082">
    <property type="entry name" value="Asp_carbamoyltransf"/>
</dbReference>
<evidence type="ECO:0000256" key="2">
    <source>
        <dbReference type="ARBA" id="ARBA00008896"/>
    </source>
</evidence>
<evidence type="ECO:0000256" key="6">
    <source>
        <dbReference type="ARBA" id="ARBA00048859"/>
    </source>
</evidence>
<dbReference type="InterPro" id="IPR006130">
    <property type="entry name" value="Asp/Orn_carbamoylTrfase"/>
</dbReference>
<evidence type="ECO:0000259" key="9">
    <source>
        <dbReference type="Pfam" id="PF02729"/>
    </source>
</evidence>
<evidence type="ECO:0000256" key="3">
    <source>
        <dbReference type="ARBA" id="ARBA00022679"/>
    </source>
</evidence>
<feature type="binding site" evidence="7">
    <location>
        <position position="56"/>
    </location>
    <ligand>
        <name>carbamoyl phosphate</name>
        <dbReference type="ChEBI" id="CHEBI:58228"/>
    </ligand>
</feature>
<keyword evidence="11" id="KW-1185">Reference proteome</keyword>
<dbReference type="PRINTS" id="PR00100">
    <property type="entry name" value="AOTCASE"/>
</dbReference>
<feature type="binding site" evidence="7">
    <location>
        <position position="106"/>
    </location>
    <ligand>
        <name>carbamoyl phosphate</name>
        <dbReference type="ChEBI" id="CHEBI:58228"/>
    </ligand>
</feature>
<evidence type="ECO:0000256" key="1">
    <source>
        <dbReference type="ARBA" id="ARBA00004852"/>
    </source>
</evidence>
<comment type="subunit">
    <text evidence="7">Heterododecamer (2C3:3R2) of six catalytic PyrB chains organized as two trimers (C3), and six regulatory PyrI chains organized as three dimers (R2).</text>
</comment>
<sequence length="307" mass="33894">MKNMLFKKDIISISDLSRDAIELILNTAAELKHTSNQILLKDKVVASCFFEPSTRTRISFEVAIQKLGGSCVGFADDSSTSLVKKGETLADTIKVISSYVDAIVMRHPEEGSAKLASEYSSVPIINGGDGANQHPTQTLLDLFSIKECQGKIDNIKVALVGDLKYGRTVHSLAQALSLFNVSFSFLSPSALAMPGYILDELDAKGIKYSKASAIKEIVPTSDVIYMTRIQQERFDEAEFKHVTPRYMLTNEILKTAPAHLKVLHPLPRNNEINVDVDSSPHAYYFQQAQNGIYTRQALLALILNKTI</sequence>
<comment type="similarity">
    <text evidence="2 7">Belongs to the aspartate/ornithine carbamoyltransferase superfamily. ATCase family.</text>
</comment>
<keyword evidence="3 7" id="KW-0808">Transferase</keyword>
<dbReference type="Proteomes" id="UP001178148">
    <property type="component" value="Unassembled WGS sequence"/>
</dbReference>
<dbReference type="Pfam" id="PF00185">
    <property type="entry name" value="OTCace"/>
    <property type="match status" value="1"/>
</dbReference>
<dbReference type="PANTHER" id="PTHR45753:SF6">
    <property type="entry name" value="ASPARTATE CARBAMOYLTRANSFERASE"/>
    <property type="match status" value="1"/>
</dbReference>
<dbReference type="GO" id="GO:0016597">
    <property type="term" value="F:amino acid binding"/>
    <property type="evidence" value="ECO:0007669"/>
    <property type="project" value="InterPro"/>
</dbReference>
<dbReference type="AlphaFoldDB" id="A0AA90NKQ7"/>
<comment type="caution">
    <text evidence="10">The sequence shown here is derived from an EMBL/GenBank/DDBJ whole genome shotgun (WGS) entry which is preliminary data.</text>
</comment>
<dbReference type="InterPro" id="IPR006132">
    <property type="entry name" value="Asp/Orn_carbamoyltranf_P-bd"/>
</dbReference>
<dbReference type="InterPro" id="IPR036901">
    <property type="entry name" value="Asp/Orn_carbamoylTrfase_sf"/>
</dbReference>
<comment type="pathway">
    <text evidence="1 7">Pyrimidine metabolism; UMP biosynthesis via de novo pathway; (S)-dihydroorotate from bicarbonate: step 2/3.</text>
</comment>
<evidence type="ECO:0000256" key="4">
    <source>
        <dbReference type="ARBA" id="ARBA00022975"/>
    </source>
</evidence>
<feature type="binding site" evidence="7">
    <location>
        <position position="134"/>
    </location>
    <ligand>
        <name>carbamoyl phosphate</name>
        <dbReference type="ChEBI" id="CHEBI:58228"/>
    </ligand>
</feature>
<dbReference type="GO" id="GO:0006520">
    <property type="term" value="P:amino acid metabolic process"/>
    <property type="evidence" value="ECO:0007669"/>
    <property type="project" value="InterPro"/>
</dbReference>
<dbReference type="Pfam" id="PF02729">
    <property type="entry name" value="OTCace_N"/>
    <property type="match status" value="1"/>
</dbReference>
<keyword evidence="4 7" id="KW-0665">Pyrimidine biosynthesis</keyword>
<dbReference type="EC" id="2.1.3.2" evidence="7"/>
<proteinExistence type="inferred from homology"/>
<dbReference type="GO" id="GO:0005829">
    <property type="term" value="C:cytosol"/>
    <property type="evidence" value="ECO:0007669"/>
    <property type="project" value="TreeGrafter"/>
</dbReference>
<dbReference type="SUPFAM" id="SSF53671">
    <property type="entry name" value="Aspartate/ornithine carbamoyltransferase"/>
    <property type="match status" value="1"/>
</dbReference>
<accession>A0AA90NKQ7</accession>
<dbReference type="NCBIfam" id="TIGR00670">
    <property type="entry name" value="asp_carb_tr"/>
    <property type="match status" value="1"/>
</dbReference>
<dbReference type="GO" id="GO:0044205">
    <property type="term" value="P:'de novo' UMP biosynthetic process"/>
    <property type="evidence" value="ECO:0007669"/>
    <property type="project" value="UniProtKB-UniRule"/>
</dbReference>
<feature type="binding site" evidence="7">
    <location>
        <position position="267"/>
    </location>
    <ligand>
        <name>carbamoyl phosphate</name>
        <dbReference type="ChEBI" id="CHEBI:58228"/>
    </ligand>
</feature>
<feature type="binding site" evidence="7">
    <location>
        <position position="228"/>
    </location>
    <ligand>
        <name>L-aspartate</name>
        <dbReference type="ChEBI" id="CHEBI:29991"/>
    </ligand>
</feature>
<dbReference type="PROSITE" id="PS00097">
    <property type="entry name" value="CARBAMOYLTRANSFERASE"/>
    <property type="match status" value="1"/>
</dbReference>
<gene>
    <name evidence="7 10" type="primary">pyrB</name>
    <name evidence="10" type="ORF">QS748_05835</name>
</gene>
<name>A0AA90NKQ7_9GAMM</name>
<feature type="binding site" evidence="7">
    <location>
        <position position="55"/>
    </location>
    <ligand>
        <name>carbamoyl phosphate</name>
        <dbReference type="ChEBI" id="CHEBI:58228"/>
    </ligand>
</feature>
<comment type="function">
    <text evidence="5 7">Catalyzes the condensation of carbamoyl phosphate and aspartate to form carbamoyl aspartate and inorganic phosphate, the committed step in the de novo pyrimidine nucleotide biosynthesis pathway.</text>
</comment>
<dbReference type="FunFam" id="3.40.50.1370:FF:000001">
    <property type="entry name" value="Aspartate carbamoyltransferase"/>
    <property type="match status" value="1"/>
</dbReference>